<protein>
    <recommendedName>
        <fullName evidence="2">HTH OST-type domain-containing protein</fullName>
    </recommendedName>
</protein>
<accession>A0AAU8BMW8</accession>
<dbReference type="EMBL" id="CP115920">
    <property type="protein sequence ID" value="XCD17002.1"/>
    <property type="molecule type" value="Genomic_DNA"/>
</dbReference>
<reference evidence="1" key="1">
    <citation type="submission" date="2023-01" db="EMBL/GenBank/DDBJ databases">
        <title>Vibrio sp. CB1-14 genome sequencing.</title>
        <authorList>
            <person name="Otstavnykh N."/>
            <person name="Isaeva M."/>
            <person name="Meleshko D."/>
        </authorList>
    </citation>
    <scope>NUCLEOTIDE SEQUENCE</scope>
    <source>
        <strain evidence="1">CB1-14</strain>
    </source>
</reference>
<dbReference type="AlphaFoldDB" id="A0AAU8BMW8"/>
<dbReference type="KEGG" id="vck:PG915_05590"/>
<sequence length="93" mass="10799">MNHKNQIDRLMSDMNDVVVSFIELHSSSFQDGWIPITFIKDNLDLNKDSYPQGSKTQGKRGWFFAVLARSLEDQGRIEYKNDGKNSFCRLARK</sequence>
<dbReference type="RefSeq" id="WP_353498222.1">
    <property type="nucleotide sequence ID" value="NZ_CP115920.1"/>
</dbReference>
<organism evidence="1">
    <name type="scientific">Vibrio chaetopteri</name>
    <dbReference type="NCBI Taxonomy" id="3016528"/>
    <lineage>
        <taxon>Bacteria</taxon>
        <taxon>Pseudomonadati</taxon>
        <taxon>Pseudomonadota</taxon>
        <taxon>Gammaproteobacteria</taxon>
        <taxon>Vibrionales</taxon>
        <taxon>Vibrionaceae</taxon>
        <taxon>Vibrio</taxon>
    </lineage>
</organism>
<gene>
    <name evidence="1" type="ORF">PG915_05590</name>
</gene>
<proteinExistence type="predicted"/>
<evidence type="ECO:0000313" key="1">
    <source>
        <dbReference type="EMBL" id="XCD17002.1"/>
    </source>
</evidence>
<name>A0AAU8BMW8_9VIBR</name>
<evidence type="ECO:0008006" key="2">
    <source>
        <dbReference type="Google" id="ProtNLM"/>
    </source>
</evidence>